<dbReference type="PROSITE" id="PS00356">
    <property type="entry name" value="HTH_LACI_1"/>
    <property type="match status" value="1"/>
</dbReference>
<evidence type="ECO:0000256" key="2">
    <source>
        <dbReference type="ARBA" id="ARBA00023125"/>
    </source>
</evidence>
<dbReference type="GO" id="GO:0000976">
    <property type="term" value="F:transcription cis-regulatory region binding"/>
    <property type="evidence" value="ECO:0007669"/>
    <property type="project" value="TreeGrafter"/>
</dbReference>
<dbReference type="Gene3D" id="1.10.260.40">
    <property type="entry name" value="lambda repressor-like DNA-binding domains"/>
    <property type="match status" value="1"/>
</dbReference>
<keyword evidence="3" id="KW-0804">Transcription</keyword>
<evidence type="ECO:0000256" key="3">
    <source>
        <dbReference type="ARBA" id="ARBA00023163"/>
    </source>
</evidence>
<dbReference type="AlphaFoldDB" id="A0A239IYN4"/>
<dbReference type="InterPro" id="IPR010982">
    <property type="entry name" value="Lambda_DNA-bd_dom_sf"/>
</dbReference>
<evidence type="ECO:0000256" key="1">
    <source>
        <dbReference type="ARBA" id="ARBA00023015"/>
    </source>
</evidence>
<dbReference type="PANTHER" id="PTHR30146:SF152">
    <property type="entry name" value="TRANSCRIPTIONAL REGULATORY PROTEIN"/>
    <property type="match status" value="1"/>
</dbReference>
<protein>
    <submittedName>
        <fullName evidence="5">Transcriptional regulator, LacI family</fullName>
    </submittedName>
</protein>
<dbReference type="Gene3D" id="3.40.50.2300">
    <property type="match status" value="2"/>
</dbReference>
<dbReference type="Pfam" id="PF13407">
    <property type="entry name" value="Peripla_BP_4"/>
    <property type="match status" value="1"/>
</dbReference>
<feature type="domain" description="HTH lacI-type" evidence="4">
    <location>
        <begin position="10"/>
        <end position="53"/>
    </location>
</feature>
<dbReference type="Proteomes" id="UP000198426">
    <property type="component" value="Unassembled WGS sequence"/>
</dbReference>
<keyword evidence="1" id="KW-0805">Transcription regulation</keyword>
<dbReference type="Pfam" id="PF00356">
    <property type="entry name" value="LacI"/>
    <property type="match status" value="1"/>
</dbReference>
<dbReference type="CDD" id="cd01392">
    <property type="entry name" value="HTH_LacI"/>
    <property type="match status" value="1"/>
</dbReference>
<dbReference type="SUPFAM" id="SSF47413">
    <property type="entry name" value="lambda repressor-like DNA-binding domains"/>
    <property type="match status" value="1"/>
</dbReference>
<evidence type="ECO:0000259" key="4">
    <source>
        <dbReference type="PROSITE" id="PS50932"/>
    </source>
</evidence>
<keyword evidence="6" id="KW-1185">Reference proteome</keyword>
<organism evidence="5 6">
    <name type="scientific">Tropicimonas sediminicola</name>
    <dbReference type="NCBI Taxonomy" id="1031541"/>
    <lineage>
        <taxon>Bacteria</taxon>
        <taxon>Pseudomonadati</taxon>
        <taxon>Pseudomonadota</taxon>
        <taxon>Alphaproteobacteria</taxon>
        <taxon>Rhodobacterales</taxon>
        <taxon>Roseobacteraceae</taxon>
        <taxon>Tropicimonas</taxon>
    </lineage>
</organism>
<dbReference type="EMBL" id="FZOY01000005">
    <property type="protein sequence ID" value="SNS98731.1"/>
    <property type="molecule type" value="Genomic_DNA"/>
</dbReference>
<sequence>MAQGQTVKRLTISDLAKAADVSVSTVNRVLNRPDSVRKHTREHVLATAEEIGFYGLGTIESSVRKGRDTHRLGVLLQQGGRAFYRNLGSALRQEVRRRSDNQIELDLEYLDDLSPDNIAARLIDLGTSCDAVALVAAQHPRVADAIDTVAGSGVPVVALIAPLSARANVSFVGLDSWMVGRTAAWAFDNMVRTPGEIGILVGNHRYRNQEMNESGFRSYFREHNTGFTPLEPLATYESAAVAREMVEALFRDHPNLCGLFISGGGITGALAALREADKREDFVAVGYELFDATREALIDGTLKMVISHPLERFARETIDTMIRVKKGGVDAGAQRVALGFEIYTSENV</sequence>
<dbReference type="CDD" id="cd06307">
    <property type="entry name" value="PBP1_sugar_binding"/>
    <property type="match status" value="1"/>
</dbReference>
<dbReference type="SMART" id="SM00354">
    <property type="entry name" value="HTH_LACI"/>
    <property type="match status" value="1"/>
</dbReference>
<dbReference type="PANTHER" id="PTHR30146">
    <property type="entry name" value="LACI-RELATED TRANSCRIPTIONAL REPRESSOR"/>
    <property type="match status" value="1"/>
</dbReference>
<dbReference type="GO" id="GO:0003700">
    <property type="term" value="F:DNA-binding transcription factor activity"/>
    <property type="evidence" value="ECO:0007669"/>
    <property type="project" value="TreeGrafter"/>
</dbReference>
<name>A0A239IYN4_9RHOB</name>
<dbReference type="InterPro" id="IPR000843">
    <property type="entry name" value="HTH_LacI"/>
</dbReference>
<evidence type="ECO:0000313" key="6">
    <source>
        <dbReference type="Proteomes" id="UP000198426"/>
    </source>
</evidence>
<accession>A0A239IYN4</accession>
<dbReference type="PROSITE" id="PS50932">
    <property type="entry name" value="HTH_LACI_2"/>
    <property type="match status" value="1"/>
</dbReference>
<reference evidence="5 6" key="1">
    <citation type="submission" date="2017-06" db="EMBL/GenBank/DDBJ databases">
        <authorList>
            <person name="Kim H.J."/>
            <person name="Triplett B.A."/>
        </authorList>
    </citation>
    <scope>NUCLEOTIDE SEQUENCE [LARGE SCALE GENOMIC DNA]</scope>
    <source>
        <strain evidence="5 6">DSM 29339</strain>
    </source>
</reference>
<dbReference type="SUPFAM" id="SSF53822">
    <property type="entry name" value="Periplasmic binding protein-like I"/>
    <property type="match status" value="1"/>
</dbReference>
<evidence type="ECO:0000313" key="5">
    <source>
        <dbReference type="EMBL" id="SNS98731.1"/>
    </source>
</evidence>
<dbReference type="InterPro" id="IPR025997">
    <property type="entry name" value="SBP_2_dom"/>
</dbReference>
<dbReference type="InterPro" id="IPR028082">
    <property type="entry name" value="Peripla_BP_I"/>
</dbReference>
<proteinExistence type="predicted"/>
<gene>
    <name evidence="5" type="ORF">SAMN05421757_10519</name>
</gene>
<keyword evidence="2" id="KW-0238">DNA-binding</keyword>